<dbReference type="GO" id="GO:0016491">
    <property type="term" value="F:oxidoreductase activity"/>
    <property type="evidence" value="ECO:0007669"/>
    <property type="project" value="UniProtKB-KW"/>
</dbReference>
<keyword evidence="3" id="KW-0520">NAD</keyword>
<evidence type="ECO:0000256" key="2">
    <source>
        <dbReference type="ARBA" id="ARBA00023002"/>
    </source>
</evidence>
<keyword evidence="2" id="KW-0560">Oxidoreductase</keyword>
<dbReference type="CDD" id="cd05233">
    <property type="entry name" value="SDR_c"/>
    <property type="match status" value="1"/>
</dbReference>
<dbReference type="RefSeq" id="WP_142025405.1">
    <property type="nucleotide sequence ID" value="NZ_VFQE01000001.1"/>
</dbReference>
<dbReference type="NCBIfam" id="TIGR03971">
    <property type="entry name" value="SDR_subfam_1"/>
    <property type="match status" value="1"/>
</dbReference>
<evidence type="ECO:0000256" key="3">
    <source>
        <dbReference type="ARBA" id="ARBA00023027"/>
    </source>
</evidence>
<keyword evidence="6" id="KW-1185">Reference proteome</keyword>
<protein>
    <submittedName>
        <fullName evidence="5">SDR family mycofactocin-dependent oxidoreductase</fullName>
    </submittedName>
</protein>
<dbReference type="Proteomes" id="UP000319865">
    <property type="component" value="Unassembled WGS sequence"/>
</dbReference>
<name>A0A543PFH1_9ACTN</name>
<reference evidence="5 6" key="1">
    <citation type="submission" date="2019-06" db="EMBL/GenBank/DDBJ databases">
        <title>Sequencing the genomes of 1000 actinobacteria strains.</title>
        <authorList>
            <person name="Klenk H.-P."/>
        </authorList>
    </citation>
    <scope>NUCLEOTIDE SEQUENCE [LARGE SCALE GENOMIC DNA]</scope>
    <source>
        <strain evidence="5 6">DSM 46837</strain>
    </source>
</reference>
<evidence type="ECO:0000256" key="1">
    <source>
        <dbReference type="ARBA" id="ARBA00006484"/>
    </source>
</evidence>
<dbReference type="InterPro" id="IPR036291">
    <property type="entry name" value="NAD(P)-bd_dom_sf"/>
</dbReference>
<comment type="similarity">
    <text evidence="1 4">Belongs to the short-chain dehydrogenases/reductases (SDR) family.</text>
</comment>
<organism evidence="5 6">
    <name type="scientific">Blastococcus colisei</name>
    <dbReference type="NCBI Taxonomy" id="1564162"/>
    <lineage>
        <taxon>Bacteria</taxon>
        <taxon>Bacillati</taxon>
        <taxon>Actinomycetota</taxon>
        <taxon>Actinomycetes</taxon>
        <taxon>Geodermatophilales</taxon>
        <taxon>Geodermatophilaceae</taxon>
        <taxon>Blastococcus</taxon>
    </lineage>
</organism>
<comment type="caution">
    <text evidence="5">The sequence shown here is derived from an EMBL/GenBank/DDBJ whole genome shotgun (WGS) entry which is preliminary data.</text>
</comment>
<dbReference type="PANTHER" id="PTHR24321">
    <property type="entry name" value="DEHYDROGENASES, SHORT CHAIN"/>
    <property type="match status" value="1"/>
</dbReference>
<sequence length="269" mass="28926">MELEGKVAVITGGARGQGRAHALRLARDGADIVLCDLAAQLGSVPYPMAEPADLEETIQLVERTGRRCIGVIADVRDTAAMQNLTDRAMAEFGRIDVLLANAGIMTVTENVWEISDQQWDETVGVNLTGVFKACRAVIPHMIEGGRGGSIVITSSVAGLRSYPALTDYTAAKHGVVGLMRNLAHELGRHNIRVNTIHPTGVATPMAFNQFFGDWLSTREQLGRFMTENVLPVGAIEPADVAEVVSWLVSDRARWLTGAAIPVDAGFLLK</sequence>
<dbReference type="InterPro" id="IPR023985">
    <property type="entry name" value="SDR_subfam_1"/>
</dbReference>
<dbReference type="InterPro" id="IPR002347">
    <property type="entry name" value="SDR_fam"/>
</dbReference>
<proteinExistence type="inferred from homology"/>
<evidence type="ECO:0000313" key="5">
    <source>
        <dbReference type="EMBL" id="TQN42817.1"/>
    </source>
</evidence>
<dbReference type="PANTHER" id="PTHR24321:SF8">
    <property type="entry name" value="ESTRADIOL 17-BETA-DEHYDROGENASE 8-RELATED"/>
    <property type="match status" value="1"/>
</dbReference>
<dbReference type="Pfam" id="PF00106">
    <property type="entry name" value="adh_short"/>
    <property type="match status" value="1"/>
</dbReference>
<dbReference type="AlphaFoldDB" id="A0A543PFH1"/>
<evidence type="ECO:0000256" key="4">
    <source>
        <dbReference type="RuleBase" id="RU000363"/>
    </source>
</evidence>
<dbReference type="SUPFAM" id="SSF51735">
    <property type="entry name" value="NAD(P)-binding Rossmann-fold domains"/>
    <property type="match status" value="1"/>
</dbReference>
<dbReference type="PRINTS" id="PR00081">
    <property type="entry name" value="GDHRDH"/>
</dbReference>
<accession>A0A543PFH1</accession>
<dbReference type="Gene3D" id="3.40.50.720">
    <property type="entry name" value="NAD(P)-binding Rossmann-like Domain"/>
    <property type="match status" value="1"/>
</dbReference>
<dbReference type="FunFam" id="3.40.50.720:FF:000084">
    <property type="entry name" value="Short-chain dehydrogenase reductase"/>
    <property type="match status" value="1"/>
</dbReference>
<dbReference type="EMBL" id="VFQE01000001">
    <property type="protein sequence ID" value="TQN42817.1"/>
    <property type="molecule type" value="Genomic_DNA"/>
</dbReference>
<dbReference type="NCBIfam" id="NF009467">
    <property type="entry name" value="PRK12826.1-3"/>
    <property type="match status" value="1"/>
</dbReference>
<dbReference type="PRINTS" id="PR00080">
    <property type="entry name" value="SDRFAMILY"/>
</dbReference>
<evidence type="ECO:0000313" key="6">
    <source>
        <dbReference type="Proteomes" id="UP000319865"/>
    </source>
</evidence>
<dbReference type="OrthoDB" id="3206777at2"/>
<dbReference type="InterPro" id="IPR020904">
    <property type="entry name" value="Sc_DH/Rdtase_CS"/>
</dbReference>
<dbReference type="PROSITE" id="PS00061">
    <property type="entry name" value="ADH_SHORT"/>
    <property type="match status" value="1"/>
</dbReference>
<gene>
    <name evidence="5" type="ORF">FHU33_2225</name>
</gene>